<proteinExistence type="predicted"/>
<evidence type="ECO:0000313" key="4">
    <source>
        <dbReference type="Proteomes" id="UP000033632"/>
    </source>
</evidence>
<dbReference type="InterPro" id="IPR002048">
    <property type="entry name" value="EF_hand_dom"/>
</dbReference>
<reference evidence="3 4" key="1">
    <citation type="submission" date="2015-03" db="EMBL/GenBank/DDBJ databases">
        <authorList>
            <person name="Hassan Y.I."/>
            <person name="Lepp D."/>
            <person name="Li X.-Z."/>
            <person name="Zhou T."/>
        </authorList>
    </citation>
    <scope>NUCLEOTIDE SEQUENCE [LARGE SCALE GENOMIC DNA]</scope>
    <source>
        <strain evidence="3 4">BD-c194</strain>
    </source>
</reference>
<dbReference type="PATRIC" id="fig|443610.3.peg.2421"/>
<dbReference type="Gene3D" id="1.10.238.10">
    <property type="entry name" value="EF-hand"/>
    <property type="match status" value="1"/>
</dbReference>
<evidence type="ECO:0000256" key="1">
    <source>
        <dbReference type="SAM" id="SignalP"/>
    </source>
</evidence>
<name>A0A0F5FDJ0_9HYPH</name>
<dbReference type="InterPro" id="IPR018247">
    <property type="entry name" value="EF_Hand_1_Ca_BS"/>
</dbReference>
<keyword evidence="4" id="KW-1185">Reference proteome</keyword>
<dbReference type="EMBL" id="JZEX01000192">
    <property type="protein sequence ID" value="KKB06858.1"/>
    <property type="molecule type" value="Genomic_DNA"/>
</dbReference>
<accession>A0A0F5FDJ0</accession>
<dbReference type="RefSeq" id="WP_046110538.1">
    <property type="nucleotide sequence ID" value="NZ_JZEX01000192.1"/>
</dbReference>
<keyword evidence="1" id="KW-0732">Signal</keyword>
<comment type="caution">
    <text evidence="3">The sequence shown here is derived from an EMBL/GenBank/DDBJ whole genome shotgun (WGS) entry which is preliminary data.</text>
</comment>
<gene>
    <name evidence="3" type="ORF">VE25_20490</name>
</gene>
<dbReference type="SUPFAM" id="SSF47473">
    <property type="entry name" value="EF-hand"/>
    <property type="match status" value="1"/>
</dbReference>
<dbReference type="Proteomes" id="UP000033632">
    <property type="component" value="Unassembled WGS sequence"/>
</dbReference>
<organism evidence="3 4">
    <name type="scientific">Devosia geojensis</name>
    <dbReference type="NCBI Taxonomy" id="443610"/>
    <lineage>
        <taxon>Bacteria</taxon>
        <taxon>Pseudomonadati</taxon>
        <taxon>Pseudomonadota</taxon>
        <taxon>Alphaproteobacteria</taxon>
        <taxon>Hyphomicrobiales</taxon>
        <taxon>Devosiaceae</taxon>
        <taxon>Devosia</taxon>
    </lineage>
</organism>
<dbReference type="GO" id="GO:0005509">
    <property type="term" value="F:calcium ion binding"/>
    <property type="evidence" value="ECO:0007669"/>
    <property type="project" value="InterPro"/>
</dbReference>
<sequence>MHKIVLPALVALGLSTAAMAQEAAPDFATLDADASGGLSLTEVQTALPDVTAEAFAAADLDASGELSEDEFATLSATSAPAM</sequence>
<feature type="signal peptide" evidence="1">
    <location>
        <begin position="1"/>
        <end position="20"/>
    </location>
</feature>
<evidence type="ECO:0000259" key="2">
    <source>
        <dbReference type="Pfam" id="PF13202"/>
    </source>
</evidence>
<feature type="chain" id="PRO_5002486311" description="EF-hand domain-containing protein" evidence="1">
    <location>
        <begin position="21"/>
        <end position="82"/>
    </location>
</feature>
<dbReference type="AlphaFoldDB" id="A0A0F5FDJ0"/>
<evidence type="ECO:0000313" key="3">
    <source>
        <dbReference type="EMBL" id="KKB06858.1"/>
    </source>
</evidence>
<dbReference type="Pfam" id="PF13202">
    <property type="entry name" value="EF-hand_5"/>
    <property type="match status" value="1"/>
</dbReference>
<feature type="domain" description="EF-hand" evidence="2">
    <location>
        <begin position="53"/>
        <end position="74"/>
    </location>
</feature>
<protein>
    <recommendedName>
        <fullName evidence="2">EF-hand domain-containing protein</fullName>
    </recommendedName>
</protein>
<dbReference type="PROSITE" id="PS00018">
    <property type="entry name" value="EF_HAND_1"/>
    <property type="match status" value="1"/>
</dbReference>
<dbReference type="InterPro" id="IPR011992">
    <property type="entry name" value="EF-hand-dom_pair"/>
</dbReference>